<protein>
    <submittedName>
        <fullName evidence="2">Uncharacterized protein</fullName>
    </submittedName>
</protein>
<dbReference type="InParanoid" id="K3YLB9"/>
<dbReference type="Proteomes" id="UP000004995">
    <property type="component" value="Unassembled WGS sequence"/>
</dbReference>
<feature type="compositionally biased region" description="Low complexity" evidence="1">
    <location>
        <begin position="30"/>
        <end position="43"/>
    </location>
</feature>
<name>K3YLB9_SETIT</name>
<organism evidence="2 3">
    <name type="scientific">Setaria italica</name>
    <name type="common">Foxtail millet</name>
    <name type="synonym">Panicum italicum</name>
    <dbReference type="NCBI Taxonomy" id="4555"/>
    <lineage>
        <taxon>Eukaryota</taxon>
        <taxon>Viridiplantae</taxon>
        <taxon>Streptophyta</taxon>
        <taxon>Embryophyta</taxon>
        <taxon>Tracheophyta</taxon>
        <taxon>Spermatophyta</taxon>
        <taxon>Magnoliopsida</taxon>
        <taxon>Liliopsida</taxon>
        <taxon>Poales</taxon>
        <taxon>Poaceae</taxon>
        <taxon>PACMAD clade</taxon>
        <taxon>Panicoideae</taxon>
        <taxon>Panicodae</taxon>
        <taxon>Paniceae</taxon>
        <taxon>Cenchrinae</taxon>
        <taxon>Setaria</taxon>
    </lineage>
</organism>
<dbReference type="AlphaFoldDB" id="K3YLB9"/>
<sequence>MSQNFFIIVWRMKRMGIEGIFLPTPEHQRAAAAAHPRRSLSPSSRRRGRGLLPPSGRGSSSLPSGRGSSSPGAGARPPGAPVLPTGARSPQIRRPAASGSRRGGAASSPGAGAPPCRRPQLVLRGVSRGSHAPHLTRPRPRLLEVSCSDLEDCGAFTVLRCSSWIGKCGVQALSEYCGRHLCRTQYLKPDVWRG</sequence>
<reference evidence="3" key="1">
    <citation type="journal article" date="2012" name="Nat. Biotechnol.">
        <title>Reference genome sequence of the model plant Setaria.</title>
        <authorList>
            <person name="Bennetzen J.L."/>
            <person name="Schmutz J."/>
            <person name="Wang H."/>
            <person name="Percifield R."/>
            <person name="Hawkins J."/>
            <person name="Pontaroli A.C."/>
            <person name="Estep M."/>
            <person name="Feng L."/>
            <person name="Vaughn J.N."/>
            <person name="Grimwood J."/>
            <person name="Jenkins J."/>
            <person name="Barry K."/>
            <person name="Lindquist E."/>
            <person name="Hellsten U."/>
            <person name="Deshpande S."/>
            <person name="Wang X."/>
            <person name="Wu X."/>
            <person name="Mitros T."/>
            <person name="Triplett J."/>
            <person name="Yang X."/>
            <person name="Ye C.Y."/>
            <person name="Mauro-Herrera M."/>
            <person name="Wang L."/>
            <person name="Li P."/>
            <person name="Sharma M."/>
            <person name="Sharma R."/>
            <person name="Ronald P.C."/>
            <person name="Panaud O."/>
            <person name="Kellogg E.A."/>
            <person name="Brutnell T.P."/>
            <person name="Doust A.N."/>
            <person name="Tuskan G.A."/>
            <person name="Rokhsar D."/>
            <person name="Devos K.M."/>
        </authorList>
    </citation>
    <scope>NUCLEOTIDE SEQUENCE [LARGE SCALE GENOMIC DNA]</scope>
    <source>
        <strain evidence="3">cv. Yugu1</strain>
    </source>
</reference>
<feature type="compositionally biased region" description="Low complexity" evidence="1">
    <location>
        <begin position="93"/>
        <end position="115"/>
    </location>
</feature>
<reference evidence="2" key="2">
    <citation type="submission" date="2018-08" db="UniProtKB">
        <authorList>
            <consortium name="EnsemblPlants"/>
        </authorList>
    </citation>
    <scope>IDENTIFICATION</scope>
    <source>
        <strain evidence="2">Yugu1</strain>
    </source>
</reference>
<dbReference type="HOGENOM" id="CLU_1404651_0_0_1"/>
<dbReference type="EMBL" id="AGNK02003482">
    <property type="status" value="NOT_ANNOTATED_CDS"/>
    <property type="molecule type" value="Genomic_DNA"/>
</dbReference>
<feature type="region of interest" description="Disordered" evidence="1">
    <location>
        <begin position="28"/>
        <end position="118"/>
    </location>
</feature>
<dbReference type="EnsemblPlants" id="KQL00174">
    <property type="protein sequence ID" value="KQL00174"/>
    <property type="gene ID" value="SETIT_015042mg"/>
</dbReference>
<accession>K3YLB9</accession>
<evidence type="ECO:0000313" key="3">
    <source>
        <dbReference type="Proteomes" id="UP000004995"/>
    </source>
</evidence>
<dbReference type="Gramene" id="KQL00174">
    <property type="protein sequence ID" value="KQL00174"/>
    <property type="gene ID" value="SETIT_015042mg"/>
</dbReference>
<keyword evidence="3" id="KW-1185">Reference proteome</keyword>
<proteinExistence type="predicted"/>
<feature type="compositionally biased region" description="Low complexity" evidence="1">
    <location>
        <begin position="50"/>
        <end position="77"/>
    </location>
</feature>
<evidence type="ECO:0000256" key="1">
    <source>
        <dbReference type="SAM" id="MobiDB-lite"/>
    </source>
</evidence>
<evidence type="ECO:0000313" key="2">
    <source>
        <dbReference type="EnsemblPlants" id="KQL00174"/>
    </source>
</evidence>